<dbReference type="AlphaFoldDB" id="A0A813EHX5"/>
<feature type="compositionally biased region" description="Acidic residues" evidence="1">
    <location>
        <begin position="1"/>
        <end position="13"/>
    </location>
</feature>
<feature type="compositionally biased region" description="Low complexity" evidence="1">
    <location>
        <begin position="14"/>
        <end position="25"/>
    </location>
</feature>
<keyword evidence="3" id="KW-1185">Reference proteome</keyword>
<evidence type="ECO:0000313" key="3">
    <source>
        <dbReference type="Proteomes" id="UP000654075"/>
    </source>
</evidence>
<name>A0A813EHX5_POLGL</name>
<reference evidence="2" key="1">
    <citation type="submission" date="2021-02" db="EMBL/GenBank/DDBJ databases">
        <authorList>
            <person name="Dougan E. K."/>
            <person name="Rhodes N."/>
            <person name="Thang M."/>
            <person name="Chan C."/>
        </authorList>
    </citation>
    <scope>NUCLEOTIDE SEQUENCE</scope>
</reference>
<proteinExistence type="predicted"/>
<evidence type="ECO:0000256" key="1">
    <source>
        <dbReference type="SAM" id="MobiDB-lite"/>
    </source>
</evidence>
<gene>
    <name evidence="2" type="ORF">PGLA1383_LOCUS19022</name>
</gene>
<protein>
    <submittedName>
        <fullName evidence="2">Uncharacterized protein</fullName>
    </submittedName>
</protein>
<dbReference type="Proteomes" id="UP000654075">
    <property type="component" value="Unassembled WGS sequence"/>
</dbReference>
<feature type="region of interest" description="Disordered" evidence="1">
    <location>
        <begin position="1"/>
        <end position="92"/>
    </location>
</feature>
<organism evidence="2 3">
    <name type="scientific">Polarella glacialis</name>
    <name type="common">Dinoflagellate</name>
    <dbReference type="NCBI Taxonomy" id="89957"/>
    <lineage>
        <taxon>Eukaryota</taxon>
        <taxon>Sar</taxon>
        <taxon>Alveolata</taxon>
        <taxon>Dinophyceae</taxon>
        <taxon>Suessiales</taxon>
        <taxon>Suessiaceae</taxon>
        <taxon>Polarella</taxon>
    </lineage>
</organism>
<dbReference type="EMBL" id="CAJNNV010012386">
    <property type="protein sequence ID" value="CAE8600714.1"/>
    <property type="molecule type" value="Genomic_DNA"/>
</dbReference>
<sequence length="98" mass="9639">PGAIDEEEEEEEALAAPPGACPEAEVSGLRSAAAEGTPAGSLTVAVGSPTSPQIPKVGTAPSLSSVRRQQEEATAGAGGPRELVPTGGAQSSRFCAIL</sequence>
<comment type="caution">
    <text evidence="2">The sequence shown here is derived from an EMBL/GenBank/DDBJ whole genome shotgun (WGS) entry which is preliminary data.</text>
</comment>
<accession>A0A813EHX5</accession>
<feature type="non-terminal residue" evidence="2">
    <location>
        <position position="1"/>
    </location>
</feature>
<evidence type="ECO:0000313" key="2">
    <source>
        <dbReference type="EMBL" id="CAE8600714.1"/>
    </source>
</evidence>